<evidence type="ECO:0000313" key="2">
    <source>
        <dbReference type="EMBL" id="CAK1588180.1"/>
    </source>
</evidence>
<accession>A0AAV1KZJ5</accession>
<feature type="compositionally biased region" description="Basic residues" evidence="1">
    <location>
        <begin position="218"/>
        <end position="232"/>
    </location>
</feature>
<dbReference type="Proteomes" id="UP001314205">
    <property type="component" value="Unassembled WGS sequence"/>
</dbReference>
<keyword evidence="3" id="KW-1185">Reference proteome</keyword>
<sequence>MHCTTSVTQVLEQPENSSLENSFGLQYKWMLATGRSNAFNAKNANAIWTTSNTACSTSLSASQLTFGCSIRLPCDFFTSTSSNNQEMNYDFVTQLRESINKVLSSKRTSSHGNNKSVFIHQELKTCKQVFVRNDAVKKQFQPTHDGPYKVLERNSKTFKLQIPGRKSTIILIDRLKPAYIINEDASEDSPSSSSSQPPARQLENPSSTSTQVKPILKTTRHGRIVKPPVRFR</sequence>
<feature type="compositionally biased region" description="Low complexity" evidence="1">
    <location>
        <begin position="188"/>
        <end position="199"/>
    </location>
</feature>
<feature type="compositionally biased region" description="Polar residues" evidence="1">
    <location>
        <begin position="203"/>
        <end position="212"/>
    </location>
</feature>
<dbReference type="AlphaFoldDB" id="A0AAV1KZJ5"/>
<dbReference type="EMBL" id="CAVLGL010000082">
    <property type="protein sequence ID" value="CAK1588180.1"/>
    <property type="molecule type" value="Genomic_DNA"/>
</dbReference>
<reference evidence="2 3" key="1">
    <citation type="submission" date="2023-11" db="EMBL/GenBank/DDBJ databases">
        <authorList>
            <person name="Hedman E."/>
            <person name="Englund M."/>
            <person name="Stromberg M."/>
            <person name="Nyberg Akerstrom W."/>
            <person name="Nylinder S."/>
            <person name="Jareborg N."/>
            <person name="Kallberg Y."/>
            <person name="Kronander E."/>
        </authorList>
    </citation>
    <scope>NUCLEOTIDE SEQUENCE [LARGE SCALE GENOMIC DNA]</scope>
</reference>
<proteinExistence type="predicted"/>
<evidence type="ECO:0000313" key="3">
    <source>
        <dbReference type="Proteomes" id="UP001314205"/>
    </source>
</evidence>
<evidence type="ECO:0000256" key="1">
    <source>
        <dbReference type="SAM" id="MobiDB-lite"/>
    </source>
</evidence>
<dbReference type="PANTHER" id="PTHR38681:SF1">
    <property type="entry name" value="RETROVIRUS-RELATED POL POLYPROTEIN FROM TRANSPOSON 412-LIKE PROTEIN"/>
    <property type="match status" value="1"/>
</dbReference>
<feature type="region of interest" description="Disordered" evidence="1">
    <location>
        <begin position="184"/>
        <end position="232"/>
    </location>
</feature>
<comment type="caution">
    <text evidence="2">The sequence shown here is derived from an EMBL/GenBank/DDBJ whole genome shotgun (WGS) entry which is preliminary data.</text>
</comment>
<organism evidence="2 3">
    <name type="scientific">Parnassius mnemosyne</name>
    <name type="common">clouded apollo</name>
    <dbReference type="NCBI Taxonomy" id="213953"/>
    <lineage>
        <taxon>Eukaryota</taxon>
        <taxon>Metazoa</taxon>
        <taxon>Ecdysozoa</taxon>
        <taxon>Arthropoda</taxon>
        <taxon>Hexapoda</taxon>
        <taxon>Insecta</taxon>
        <taxon>Pterygota</taxon>
        <taxon>Neoptera</taxon>
        <taxon>Endopterygota</taxon>
        <taxon>Lepidoptera</taxon>
        <taxon>Glossata</taxon>
        <taxon>Ditrysia</taxon>
        <taxon>Papilionoidea</taxon>
        <taxon>Papilionidae</taxon>
        <taxon>Parnassiinae</taxon>
        <taxon>Parnassini</taxon>
        <taxon>Parnassius</taxon>
        <taxon>Driopa</taxon>
    </lineage>
</organism>
<protein>
    <submittedName>
        <fullName evidence="2">Uncharacterized protein</fullName>
    </submittedName>
</protein>
<dbReference type="PANTHER" id="PTHR38681">
    <property type="entry name" value="RETROVIRUS-RELATED POL POLYPROTEIN FROM TRANSPOSON 412-LIKE PROTEIN-RELATED"/>
    <property type="match status" value="1"/>
</dbReference>
<gene>
    <name evidence="2" type="ORF">PARMNEM_LOCUS8846</name>
</gene>
<name>A0AAV1KZJ5_9NEOP</name>